<name>A0A091AY59_9GAMM</name>
<dbReference type="GO" id="GO:0005829">
    <property type="term" value="C:cytosol"/>
    <property type="evidence" value="ECO:0007669"/>
    <property type="project" value="TreeGrafter"/>
</dbReference>
<dbReference type="NCBIfam" id="TIGR00369">
    <property type="entry name" value="unchar_dom_1"/>
    <property type="match status" value="1"/>
</dbReference>
<dbReference type="STRING" id="1121015.GCA_000420545_01917"/>
<dbReference type="RefSeq" id="WP_022969532.1">
    <property type="nucleotide sequence ID" value="NZ_ATVD01000003.1"/>
</dbReference>
<dbReference type="PANTHER" id="PTHR43240">
    <property type="entry name" value="1,4-DIHYDROXY-2-NAPHTHOYL-COA THIOESTERASE 1"/>
    <property type="match status" value="1"/>
</dbReference>
<dbReference type="eggNOG" id="COG2050">
    <property type="taxonomic scope" value="Bacteria"/>
</dbReference>
<keyword evidence="2" id="KW-0378">Hydrolase</keyword>
<reference evidence="4 5" key="1">
    <citation type="submission" date="2013-09" db="EMBL/GenBank/DDBJ databases">
        <title>Genome sequencing of Arenimonas oryziterrae.</title>
        <authorList>
            <person name="Chen F."/>
            <person name="Wang G."/>
        </authorList>
    </citation>
    <scope>NUCLEOTIDE SEQUENCE [LARGE SCALE GENOMIC DNA]</scope>
    <source>
        <strain evidence="4 5">YC6267</strain>
    </source>
</reference>
<dbReference type="Gene3D" id="3.10.129.10">
    <property type="entry name" value="Hotdog Thioesterase"/>
    <property type="match status" value="1"/>
</dbReference>
<dbReference type="Pfam" id="PF03061">
    <property type="entry name" value="4HBT"/>
    <property type="match status" value="1"/>
</dbReference>
<dbReference type="OrthoDB" id="9798208at2"/>
<protein>
    <recommendedName>
        <fullName evidence="3">Thioesterase domain-containing protein</fullName>
    </recommendedName>
</protein>
<dbReference type="InterPro" id="IPR003736">
    <property type="entry name" value="PAAI_dom"/>
</dbReference>
<evidence type="ECO:0000256" key="2">
    <source>
        <dbReference type="ARBA" id="ARBA00022801"/>
    </source>
</evidence>
<sequence length="140" mass="14755">MSSPFRRRPTLDQLNALGADTAISALGIVITELGDDYVRGTMPVDARTKQPYGLLHGGSSVLLAETLASTAGNLCVEENQQAVGLEINANHVRATKSGLVTGTARAVHVGRSTQLWEIRIEDEAGRLVCLSRMTAAVVGG</sequence>
<dbReference type="InterPro" id="IPR006683">
    <property type="entry name" value="Thioestr_dom"/>
</dbReference>
<comment type="similarity">
    <text evidence="1">Belongs to the thioesterase PaaI family.</text>
</comment>
<evidence type="ECO:0000313" key="5">
    <source>
        <dbReference type="Proteomes" id="UP000029385"/>
    </source>
</evidence>
<dbReference type="Proteomes" id="UP000029385">
    <property type="component" value="Unassembled WGS sequence"/>
</dbReference>
<dbReference type="AlphaFoldDB" id="A0A091AY59"/>
<organism evidence="4 5">
    <name type="scientific">Arenimonas oryziterrae DSM 21050 = YC6267</name>
    <dbReference type="NCBI Taxonomy" id="1121015"/>
    <lineage>
        <taxon>Bacteria</taxon>
        <taxon>Pseudomonadati</taxon>
        <taxon>Pseudomonadota</taxon>
        <taxon>Gammaproteobacteria</taxon>
        <taxon>Lysobacterales</taxon>
        <taxon>Lysobacteraceae</taxon>
        <taxon>Arenimonas</taxon>
    </lineage>
</organism>
<dbReference type="EMBL" id="AVCI01000003">
    <property type="protein sequence ID" value="KFN44222.1"/>
    <property type="molecule type" value="Genomic_DNA"/>
</dbReference>
<feature type="domain" description="Thioesterase" evidence="3">
    <location>
        <begin position="52"/>
        <end position="129"/>
    </location>
</feature>
<evidence type="ECO:0000256" key="1">
    <source>
        <dbReference type="ARBA" id="ARBA00008324"/>
    </source>
</evidence>
<accession>A0A091AY59</accession>
<dbReference type="SUPFAM" id="SSF54637">
    <property type="entry name" value="Thioesterase/thiol ester dehydrase-isomerase"/>
    <property type="match status" value="1"/>
</dbReference>
<gene>
    <name evidence="4" type="ORF">N789_07330</name>
</gene>
<proteinExistence type="inferred from homology"/>
<comment type="caution">
    <text evidence="4">The sequence shown here is derived from an EMBL/GenBank/DDBJ whole genome shotgun (WGS) entry which is preliminary data.</text>
</comment>
<evidence type="ECO:0000259" key="3">
    <source>
        <dbReference type="Pfam" id="PF03061"/>
    </source>
</evidence>
<dbReference type="InterPro" id="IPR029069">
    <property type="entry name" value="HotDog_dom_sf"/>
</dbReference>
<evidence type="ECO:0000313" key="4">
    <source>
        <dbReference type="EMBL" id="KFN44222.1"/>
    </source>
</evidence>
<keyword evidence="5" id="KW-1185">Reference proteome</keyword>
<dbReference type="CDD" id="cd03443">
    <property type="entry name" value="PaaI_thioesterase"/>
    <property type="match status" value="1"/>
</dbReference>
<dbReference type="GO" id="GO:0061522">
    <property type="term" value="F:1,4-dihydroxy-2-naphthoyl-CoA thioesterase activity"/>
    <property type="evidence" value="ECO:0007669"/>
    <property type="project" value="TreeGrafter"/>
</dbReference>
<dbReference type="PANTHER" id="PTHR43240:SF5">
    <property type="entry name" value="1,4-DIHYDROXY-2-NAPHTHOYL-COA THIOESTERASE 1"/>
    <property type="match status" value="1"/>
</dbReference>
<dbReference type="PATRIC" id="fig|1121015.4.peg.954"/>